<keyword evidence="1" id="KW-0812">Transmembrane</keyword>
<keyword evidence="1" id="KW-0472">Membrane</keyword>
<evidence type="ECO:0000313" key="2">
    <source>
        <dbReference type="EMBL" id="SVA53620.1"/>
    </source>
</evidence>
<protein>
    <recommendedName>
        <fullName evidence="3">Pilus assembly protein PilO</fullName>
    </recommendedName>
</protein>
<dbReference type="InterPro" id="IPR014717">
    <property type="entry name" value="Transl_elong_EF1B/ribsomal_bS6"/>
</dbReference>
<dbReference type="AlphaFoldDB" id="A0A381WM89"/>
<sequence length="272" mass="30883">MAINMKLDVGSLLKGLTAKKKDGGESQSPYQGAITAGILVVILAIAYGYFVYLPGQEEIRQKQAMIDSTEELRGEVLTLTQEILTKQIKLQKDKYRYEELSRLFHDKKELEDLYRNISLLALTYELMVVKLEKGKEMPIFKEAVVSMDDGLMLGTDEYIDGSDPDMAGQDDFQSGEDSTVEGEQSKKEVAFYRIMVKFDFSGDYLNYTFFRRDLAEQKKIINIELETIEVPATDDENDDSVDGSVQISATLSTYRFPSSDTERYIIDQESDI</sequence>
<keyword evidence="1" id="KW-1133">Transmembrane helix</keyword>
<dbReference type="Gene3D" id="3.30.70.60">
    <property type="match status" value="1"/>
</dbReference>
<accession>A0A381WM89</accession>
<proteinExistence type="predicted"/>
<dbReference type="EMBL" id="UINC01012256">
    <property type="protein sequence ID" value="SVA53620.1"/>
    <property type="molecule type" value="Genomic_DNA"/>
</dbReference>
<evidence type="ECO:0008006" key="3">
    <source>
        <dbReference type="Google" id="ProtNLM"/>
    </source>
</evidence>
<reference evidence="2" key="1">
    <citation type="submission" date="2018-05" db="EMBL/GenBank/DDBJ databases">
        <authorList>
            <person name="Lanie J.A."/>
            <person name="Ng W.-L."/>
            <person name="Kazmierczak K.M."/>
            <person name="Andrzejewski T.M."/>
            <person name="Davidsen T.M."/>
            <person name="Wayne K.J."/>
            <person name="Tettelin H."/>
            <person name="Glass J.I."/>
            <person name="Rusch D."/>
            <person name="Podicherti R."/>
            <person name="Tsui H.-C.T."/>
            <person name="Winkler M.E."/>
        </authorList>
    </citation>
    <scope>NUCLEOTIDE SEQUENCE</scope>
</reference>
<name>A0A381WM89_9ZZZZ</name>
<evidence type="ECO:0000256" key="1">
    <source>
        <dbReference type="SAM" id="Phobius"/>
    </source>
</evidence>
<gene>
    <name evidence="2" type="ORF">METZ01_LOCUS106474</name>
</gene>
<feature type="transmembrane region" description="Helical" evidence="1">
    <location>
        <begin position="30"/>
        <end position="52"/>
    </location>
</feature>
<organism evidence="2">
    <name type="scientific">marine metagenome</name>
    <dbReference type="NCBI Taxonomy" id="408172"/>
    <lineage>
        <taxon>unclassified sequences</taxon>
        <taxon>metagenomes</taxon>
        <taxon>ecological metagenomes</taxon>
    </lineage>
</organism>